<dbReference type="RefSeq" id="WP_053381230.1">
    <property type="nucleotide sequence ID" value="NZ_CP011801.1"/>
</dbReference>
<evidence type="ECO:0000313" key="2">
    <source>
        <dbReference type="EMBL" id="ALA60358.1"/>
    </source>
</evidence>
<dbReference type="AlphaFoldDB" id="A0A0K2GHC0"/>
<gene>
    <name evidence="2" type="ORF">NITMOv2_3974</name>
</gene>
<feature type="compositionally biased region" description="Basic and acidic residues" evidence="1">
    <location>
        <begin position="139"/>
        <end position="151"/>
    </location>
</feature>
<accession>A0A0K2GHC0</accession>
<dbReference type="KEGG" id="nmv:NITMOv2_3974"/>
<feature type="region of interest" description="Disordered" evidence="1">
    <location>
        <begin position="129"/>
        <end position="151"/>
    </location>
</feature>
<dbReference type="EMBL" id="CP011801">
    <property type="protein sequence ID" value="ALA60358.1"/>
    <property type="molecule type" value="Genomic_DNA"/>
</dbReference>
<dbReference type="STRING" id="42253.NITMOv2_3974"/>
<evidence type="ECO:0000313" key="3">
    <source>
        <dbReference type="Proteomes" id="UP000069205"/>
    </source>
</evidence>
<proteinExistence type="predicted"/>
<organism evidence="2 3">
    <name type="scientific">Nitrospira moscoviensis</name>
    <dbReference type="NCBI Taxonomy" id="42253"/>
    <lineage>
        <taxon>Bacteria</taxon>
        <taxon>Pseudomonadati</taxon>
        <taxon>Nitrospirota</taxon>
        <taxon>Nitrospiria</taxon>
        <taxon>Nitrospirales</taxon>
        <taxon>Nitrospiraceae</taxon>
        <taxon>Nitrospira</taxon>
    </lineage>
</organism>
<dbReference type="PATRIC" id="fig|42253.5.peg.3917"/>
<sequence length="151" mass="16967">MTPMESQSAGVTGRPVTGTRDTGIIVLSTSLAVLHINSRALELLQEWYPEQRQRPLAMPPPIVQLASELLAQKRERSAAGEQERVISRSWRSDPPDTVVVRGFTLRTSQECRDRVLLLIARQRSSDLYAPTRRTLKPSVRQDREPHGVTST</sequence>
<keyword evidence="3" id="KW-1185">Reference proteome</keyword>
<reference evidence="2 3" key="1">
    <citation type="journal article" date="2015" name="Proc. Natl. Acad. Sci. U.S.A.">
        <title>Expanded metabolic versatility of ubiquitous nitrite-oxidizing bacteria from the genus Nitrospira.</title>
        <authorList>
            <person name="Koch H."/>
            <person name="Lucker S."/>
            <person name="Albertsen M."/>
            <person name="Kitzinger K."/>
            <person name="Herbold C."/>
            <person name="Spieck E."/>
            <person name="Nielsen P.H."/>
            <person name="Wagner M."/>
            <person name="Daims H."/>
        </authorList>
    </citation>
    <scope>NUCLEOTIDE SEQUENCE [LARGE SCALE GENOMIC DNA]</scope>
    <source>
        <strain evidence="2 3">NSP M-1</strain>
    </source>
</reference>
<name>A0A0K2GHC0_NITMO</name>
<evidence type="ECO:0000256" key="1">
    <source>
        <dbReference type="SAM" id="MobiDB-lite"/>
    </source>
</evidence>
<dbReference type="Proteomes" id="UP000069205">
    <property type="component" value="Chromosome"/>
</dbReference>
<protein>
    <submittedName>
        <fullName evidence="2">Uncharacterized protein</fullName>
    </submittedName>
</protein>